<keyword evidence="2" id="KW-1185">Reference proteome</keyword>
<comment type="caution">
    <text evidence="1">The sequence shown here is derived from an EMBL/GenBank/DDBJ whole genome shotgun (WGS) entry which is preliminary data.</text>
</comment>
<dbReference type="EMBL" id="JAAVLX010000009">
    <property type="protein sequence ID" value="NOJ43170.1"/>
    <property type="molecule type" value="Genomic_DNA"/>
</dbReference>
<accession>A0A7Y4LYW1</accession>
<dbReference type="Proteomes" id="UP000544122">
    <property type="component" value="Unassembled WGS sequence"/>
</dbReference>
<dbReference type="RefSeq" id="WP_171582377.1">
    <property type="nucleotide sequence ID" value="NZ_JAAVLX010000009.1"/>
</dbReference>
<name>A0A7Y4LYW1_9BRAD</name>
<protein>
    <submittedName>
        <fullName evidence="1">Uncharacterized protein</fullName>
    </submittedName>
</protein>
<evidence type="ECO:0000313" key="1">
    <source>
        <dbReference type="EMBL" id="NOJ43170.1"/>
    </source>
</evidence>
<proteinExistence type="predicted"/>
<sequence length="64" mass="6808">MNFARDCERGAQGAYAESCFSLQFGNEARLRQSSSAEFTATTVGARARFDADCATKMSAGFLGA</sequence>
<organism evidence="1 2">
    <name type="scientific">Bradyrhizobium australiense</name>
    <dbReference type="NCBI Taxonomy" id="2721161"/>
    <lineage>
        <taxon>Bacteria</taxon>
        <taxon>Pseudomonadati</taxon>
        <taxon>Pseudomonadota</taxon>
        <taxon>Alphaproteobacteria</taxon>
        <taxon>Hyphomicrobiales</taxon>
        <taxon>Nitrobacteraceae</taxon>
        <taxon>Bradyrhizobium</taxon>
    </lineage>
</organism>
<evidence type="ECO:0000313" key="2">
    <source>
        <dbReference type="Proteomes" id="UP000544122"/>
    </source>
</evidence>
<reference evidence="1 2" key="1">
    <citation type="submission" date="2020-03" db="EMBL/GenBank/DDBJ databases">
        <title>Bradyrhizobium diversity isolated from nodules of Indigofera sp.</title>
        <authorList>
            <person name="Klepa M."/>
            <person name="Helene L."/>
            <person name="Hungria M."/>
        </authorList>
    </citation>
    <scope>NUCLEOTIDE SEQUENCE [LARGE SCALE GENOMIC DNA]</scope>
    <source>
        <strain evidence="1 2">WSM 1791</strain>
    </source>
</reference>
<gene>
    <name evidence="1" type="ORF">HCN58_26985</name>
</gene>
<dbReference type="AlphaFoldDB" id="A0A7Y4LYW1"/>